<evidence type="ECO:0000313" key="2">
    <source>
        <dbReference type="EMBL" id="KAG2497526.1"/>
    </source>
</evidence>
<evidence type="ECO:0000256" key="1">
    <source>
        <dbReference type="SAM" id="MobiDB-lite"/>
    </source>
</evidence>
<reference evidence="2" key="1">
    <citation type="journal article" date="2020" name="bioRxiv">
        <title>Comparative genomics of Chlamydomonas.</title>
        <authorList>
            <person name="Craig R.J."/>
            <person name="Hasan A.R."/>
            <person name="Ness R.W."/>
            <person name="Keightley P.D."/>
        </authorList>
    </citation>
    <scope>NUCLEOTIDE SEQUENCE</scope>
    <source>
        <strain evidence="2">CCAP 11/70</strain>
    </source>
</reference>
<dbReference type="OrthoDB" id="534469at2759"/>
<dbReference type="Proteomes" id="UP000612055">
    <property type="component" value="Unassembled WGS sequence"/>
</dbReference>
<feature type="compositionally biased region" description="Low complexity" evidence="1">
    <location>
        <begin position="354"/>
        <end position="367"/>
    </location>
</feature>
<dbReference type="EMBL" id="JAEHOE010000014">
    <property type="protein sequence ID" value="KAG2497526.1"/>
    <property type="molecule type" value="Genomic_DNA"/>
</dbReference>
<feature type="compositionally biased region" description="Basic and acidic residues" evidence="1">
    <location>
        <begin position="462"/>
        <end position="480"/>
    </location>
</feature>
<feature type="compositionally biased region" description="Gly residues" evidence="1">
    <location>
        <begin position="483"/>
        <end position="493"/>
    </location>
</feature>
<keyword evidence="3" id="KW-1185">Reference proteome</keyword>
<feature type="region of interest" description="Disordered" evidence="1">
    <location>
        <begin position="354"/>
        <end position="393"/>
    </location>
</feature>
<name>A0A835YB11_9CHLO</name>
<dbReference type="AlphaFoldDB" id="A0A835YB11"/>
<gene>
    <name evidence="2" type="ORF">HYH03_004674</name>
</gene>
<feature type="region of interest" description="Disordered" evidence="1">
    <location>
        <begin position="36"/>
        <end position="66"/>
    </location>
</feature>
<evidence type="ECO:0000313" key="3">
    <source>
        <dbReference type="Proteomes" id="UP000612055"/>
    </source>
</evidence>
<protein>
    <submittedName>
        <fullName evidence="2">Uncharacterized protein</fullName>
    </submittedName>
</protein>
<feature type="region of interest" description="Disordered" evidence="1">
    <location>
        <begin position="446"/>
        <end position="493"/>
    </location>
</feature>
<proteinExistence type="predicted"/>
<organism evidence="2 3">
    <name type="scientific">Edaphochlamys debaryana</name>
    <dbReference type="NCBI Taxonomy" id="47281"/>
    <lineage>
        <taxon>Eukaryota</taxon>
        <taxon>Viridiplantae</taxon>
        <taxon>Chlorophyta</taxon>
        <taxon>core chlorophytes</taxon>
        <taxon>Chlorophyceae</taxon>
        <taxon>CS clade</taxon>
        <taxon>Chlamydomonadales</taxon>
        <taxon>Chlamydomonadales incertae sedis</taxon>
        <taxon>Edaphochlamys</taxon>
    </lineage>
</organism>
<comment type="caution">
    <text evidence="2">The sequence shown here is derived from an EMBL/GenBank/DDBJ whole genome shotgun (WGS) entry which is preliminary data.</text>
</comment>
<accession>A0A835YB11</accession>
<sequence>MAAPLYNPLLGRLTQTTNTAARAARLLQDAFPLGAPSIGTNPDVPAGDTPPSPRAARRPLKGNSGIAVPLPRRDVPTYVLPNQTVQPWELLPMKAAAQAEYPNFFNASCAFFGSIKRDVTNDVPFCLLRPTKLALDLAKLSRNLGIVDGFDIVQSRRRRLGPDDFVWTPDMPEPRDVYDVALFKHRLIRLHLRTDMYSLLPRAAPALGPAAPSSPSSPAPSSSAPALPAGAQLAPAFGLLPLSVRNVSKASQPVLMYPSQLAALRERLGPGLLVGYHPELGLTLDAAAEAAGVPVLVAAHVGLPLGQAVAVRGAVAELARAEAGRPLRHRTKLKDWNMVEDVRRRLAERRAALASALAPPEAPQQGQGQQGRGAGEGAAALAGEGGPEAPGPRKALQVNLEAVRAAATREAAQARAVHTESLQTVASLRDQLLAWQLLRSGALGAAGERAADGTDGEEGDRVEEGREGASGEAGRGERRRQGNQGGRGGRGRR</sequence>